<feature type="compositionally biased region" description="Basic and acidic residues" evidence="1">
    <location>
        <begin position="24"/>
        <end position="46"/>
    </location>
</feature>
<organism evidence="2 3">
    <name type="scientific">Cloacibacillus porcorum</name>
    <dbReference type="NCBI Taxonomy" id="1197717"/>
    <lineage>
        <taxon>Bacteria</taxon>
        <taxon>Thermotogati</taxon>
        <taxon>Synergistota</taxon>
        <taxon>Synergistia</taxon>
        <taxon>Synergistales</taxon>
        <taxon>Synergistaceae</taxon>
        <taxon>Cloacibacillus</taxon>
    </lineage>
</organism>
<evidence type="ECO:0000313" key="2">
    <source>
        <dbReference type="EMBL" id="ANZ46428.1"/>
    </source>
</evidence>
<dbReference type="Proteomes" id="UP000093044">
    <property type="component" value="Chromosome"/>
</dbReference>
<dbReference type="AlphaFoldDB" id="A0A1B2I8W2"/>
<proteinExistence type="predicted"/>
<keyword evidence="3" id="KW-1185">Reference proteome</keyword>
<accession>A0A1B2I8W2</accession>
<evidence type="ECO:0000256" key="1">
    <source>
        <dbReference type="SAM" id="MobiDB-lite"/>
    </source>
</evidence>
<name>A0A1B2I8W2_9BACT</name>
<evidence type="ECO:0000313" key="3">
    <source>
        <dbReference type="Proteomes" id="UP000093044"/>
    </source>
</evidence>
<dbReference type="EMBL" id="CP016757">
    <property type="protein sequence ID" value="ANZ46428.1"/>
    <property type="molecule type" value="Genomic_DNA"/>
</dbReference>
<protein>
    <submittedName>
        <fullName evidence="2">Uncharacterized protein</fullName>
    </submittedName>
</protein>
<gene>
    <name evidence="2" type="ORF">BED41_15770</name>
</gene>
<dbReference type="KEGG" id="cpor:BED41_15770"/>
<feature type="region of interest" description="Disordered" evidence="1">
    <location>
        <begin position="17"/>
        <end position="63"/>
    </location>
</feature>
<sequence length="63" mass="7295">MTIRRKNNILTFVAPKSGITPETARSEHHDKKNKEKAKETYTESEFRAAQAGMEEDKDVWSQE</sequence>
<reference evidence="2" key="1">
    <citation type="submission" date="2016-08" db="EMBL/GenBank/DDBJ databases">
        <title>Complete genome of Cloacibacillus porcorum.</title>
        <authorList>
            <person name="Looft T."/>
            <person name="Bayles D.O."/>
            <person name="Alt D.P."/>
        </authorList>
    </citation>
    <scope>NUCLEOTIDE SEQUENCE [LARGE SCALE GENOMIC DNA]</scope>
    <source>
        <strain evidence="2">CL-84</strain>
    </source>
</reference>